<dbReference type="RefSeq" id="WP_241345891.1">
    <property type="nucleotide sequence ID" value="NZ_JAKZGP010000001.1"/>
</dbReference>
<dbReference type="Proteomes" id="UP001165489">
    <property type="component" value="Unassembled WGS sequence"/>
</dbReference>
<dbReference type="InterPro" id="IPR028098">
    <property type="entry name" value="Glyco_trans_4-like_N"/>
</dbReference>
<feature type="domain" description="Glycosyl transferase family 1" evidence="1">
    <location>
        <begin position="195"/>
        <end position="350"/>
    </location>
</feature>
<protein>
    <submittedName>
        <fullName evidence="3">Glycosyltransferase</fullName>
        <ecNumber evidence="3">2.4.-.-</ecNumber>
    </submittedName>
</protein>
<sequence>MKSRPKTPNLKVAILGAKGYPYVYGGYDTMVKELGERLQKRGVEVTVYCHRALFKDKPAYVNGIRLVYTPAIEKKSLTQLTHSFVSMLHACFTDVDVIFVVNSGNGPFGIISRIFRKPTAINVDGLEWLRPKWKGLGAKYFLWASKMATKFYDQVINDSDEMQRIYRELFHVDSQVIAYGANPSLSADASRISKWNLEKESYFLIVGRLVPDNNADIIIQGFVRSNSKRKLVIVGDVPFKDSYVDNLKSIKDDRLLFTGYVTDPEELKSLYHNCYAYFHGHEYGGTNPAMLKALGYGCAILALNTAFNQEMLQNGKHGKYFEKNPEAVKTLIHIAESEPDTMQALRDTARAGLTQKYNWDHVTDQYLQVFKSLSNKHG</sequence>
<organism evidence="3 4">
    <name type="scientific">Belliella filtrata</name>
    <dbReference type="NCBI Taxonomy" id="2923435"/>
    <lineage>
        <taxon>Bacteria</taxon>
        <taxon>Pseudomonadati</taxon>
        <taxon>Bacteroidota</taxon>
        <taxon>Cytophagia</taxon>
        <taxon>Cytophagales</taxon>
        <taxon>Cyclobacteriaceae</taxon>
        <taxon>Belliella</taxon>
    </lineage>
</organism>
<dbReference type="GO" id="GO:0016757">
    <property type="term" value="F:glycosyltransferase activity"/>
    <property type="evidence" value="ECO:0007669"/>
    <property type="project" value="UniProtKB-KW"/>
</dbReference>
<dbReference type="Pfam" id="PF00534">
    <property type="entry name" value="Glycos_transf_1"/>
    <property type="match status" value="1"/>
</dbReference>
<feature type="domain" description="Glycosyltransferase subfamily 4-like N-terminal" evidence="2">
    <location>
        <begin position="24"/>
        <end position="179"/>
    </location>
</feature>
<dbReference type="EMBL" id="JAKZGP010000001">
    <property type="protein sequence ID" value="MCH7407954.1"/>
    <property type="molecule type" value="Genomic_DNA"/>
</dbReference>
<evidence type="ECO:0000259" key="2">
    <source>
        <dbReference type="Pfam" id="PF13439"/>
    </source>
</evidence>
<evidence type="ECO:0000259" key="1">
    <source>
        <dbReference type="Pfam" id="PF00534"/>
    </source>
</evidence>
<dbReference type="Pfam" id="PF13439">
    <property type="entry name" value="Glyco_transf_4"/>
    <property type="match status" value="1"/>
</dbReference>
<dbReference type="Gene3D" id="3.40.50.2000">
    <property type="entry name" value="Glycogen Phosphorylase B"/>
    <property type="match status" value="2"/>
</dbReference>
<reference evidence="3" key="1">
    <citation type="submission" date="2022-03" db="EMBL/GenBank/DDBJ databases">
        <title>De novo assembled genomes of Belliella spp. (Cyclobacteriaceae) strains.</title>
        <authorList>
            <person name="Szabo A."/>
            <person name="Korponai K."/>
            <person name="Felfoldi T."/>
        </authorList>
    </citation>
    <scope>NUCLEOTIDE SEQUENCE</scope>
    <source>
        <strain evidence="3">DSM 111904</strain>
    </source>
</reference>
<dbReference type="EC" id="2.4.-.-" evidence="3"/>
<evidence type="ECO:0000313" key="3">
    <source>
        <dbReference type="EMBL" id="MCH7407954.1"/>
    </source>
</evidence>
<keyword evidence="3" id="KW-0328">Glycosyltransferase</keyword>
<evidence type="ECO:0000313" key="4">
    <source>
        <dbReference type="Proteomes" id="UP001165489"/>
    </source>
</evidence>
<gene>
    <name evidence="3" type="ORF">MM239_00985</name>
</gene>
<dbReference type="InterPro" id="IPR001296">
    <property type="entry name" value="Glyco_trans_1"/>
</dbReference>
<comment type="caution">
    <text evidence="3">The sequence shown here is derived from an EMBL/GenBank/DDBJ whole genome shotgun (WGS) entry which is preliminary data.</text>
</comment>
<dbReference type="SUPFAM" id="SSF53756">
    <property type="entry name" value="UDP-Glycosyltransferase/glycogen phosphorylase"/>
    <property type="match status" value="1"/>
</dbReference>
<proteinExistence type="predicted"/>
<dbReference type="PANTHER" id="PTHR46401:SF8">
    <property type="entry name" value="BLL6006 PROTEIN"/>
    <property type="match status" value="1"/>
</dbReference>
<keyword evidence="4" id="KW-1185">Reference proteome</keyword>
<name>A0ABS9UUW6_9BACT</name>
<dbReference type="PANTHER" id="PTHR46401">
    <property type="entry name" value="GLYCOSYLTRANSFERASE WBBK-RELATED"/>
    <property type="match status" value="1"/>
</dbReference>
<keyword evidence="3" id="KW-0808">Transferase</keyword>
<accession>A0ABS9UUW6</accession>